<dbReference type="InterPro" id="IPR012340">
    <property type="entry name" value="NA-bd_OB-fold"/>
</dbReference>
<dbReference type="InterPro" id="IPR036875">
    <property type="entry name" value="Znf_CCHC_sf"/>
</dbReference>
<feature type="compositionally biased region" description="Polar residues" evidence="2">
    <location>
        <begin position="473"/>
        <end position="488"/>
    </location>
</feature>
<keyword evidence="1" id="KW-0863">Zinc-finger</keyword>
<organism evidence="4">
    <name type="scientific">Tanacetum cinerariifolium</name>
    <name type="common">Dalmatian daisy</name>
    <name type="synonym">Chrysanthemum cinerariifolium</name>
    <dbReference type="NCBI Taxonomy" id="118510"/>
    <lineage>
        <taxon>Eukaryota</taxon>
        <taxon>Viridiplantae</taxon>
        <taxon>Streptophyta</taxon>
        <taxon>Embryophyta</taxon>
        <taxon>Tracheophyta</taxon>
        <taxon>Spermatophyta</taxon>
        <taxon>Magnoliopsida</taxon>
        <taxon>eudicotyledons</taxon>
        <taxon>Gunneridae</taxon>
        <taxon>Pentapetalae</taxon>
        <taxon>asterids</taxon>
        <taxon>campanulids</taxon>
        <taxon>Asterales</taxon>
        <taxon>Asteraceae</taxon>
        <taxon>Asteroideae</taxon>
        <taxon>Anthemideae</taxon>
        <taxon>Anthemidinae</taxon>
        <taxon>Tanacetum</taxon>
    </lineage>
</organism>
<keyword evidence="1" id="KW-0862">Zinc</keyword>
<dbReference type="SMART" id="SM00343">
    <property type="entry name" value="ZnF_C2HC"/>
    <property type="match status" value="1"/>
</dbReference>
<feature type="region of interest" description="Disordered" evidence="2">
    <location>
        <begin position="397"/>
        <end position="488"/>
    </location>
</feature>
<comment type="caution">
    <text evidence="4">The sequence shown here is derived from an EMBL/GenBank/DDBJ whole genome shotgun (WGS) entry which is preliminary data.</text>
</comment>
<dbReference type="SUPFAM" id="SSF57756">
    <property type="entry name" value="Retrovirus zinc finger-like domains"/>
    <property type="match status" value="1"/>
</dbReference>
<feature type="compositionally biased region" description="Basic and acidic residues" evidence="2">
    <location>
        <begin position="416"/>
        <end position="426"/>
    </location>
</feature>
<feature type="compositionally biased region" description="Basic and acidic residues" evidence="2">
    <location>
        <begin position="439"/>
        <end position="454"/>
    </location>
</feature>
<feature type="region of interest" description="Disordered" evidence="2">
    <location>
        <begin position="628"/>
        <end position="647"/>
    </location>
</feature>
<dbReference type="AlphaFoldDB" id="A0A699H6N7"/>
<proteinExistence type="predicted"/>
<accession>A0A699H6N7</accession>
<protein>
    <submittedName>
        <fullName evidence="4">Zinc finger, CCHC-type</fullName>
    </submittedName>
</protein>
<feature type="compositionally biased region" description="Polar residues" evidence="2">
    <location>
        <begin position="397"/>
        <end position="415"/>
    </location>
</feature>
<gene>
    <name evidence="4" type="ORF">Tci_313269</name>
</gene>
<feature type="non-terminal residue" evidence="4">
    <location>
        <position position="1"/>
    </location>
</feature>
<evidence type="ECO:0000256" key="2">
    <source>
        <dbReference type="SAM" id="MobiDB-lite"/>
    </source>
</evidence>
<dbReference type="Pfam" id="PF00098">
    <property type="entry name" value="zf-CCHC"/>
    <property type="match status" value="1"/>
</dbReference>
<evidence type="ECO:0000259" key="3">
    <source>
        <dbReference type="PROSITE" id="PS50158"/>
    </source>
</evidence>
<feature type="region of interest" description="Disordered" evidence="2">
    <location>
        <begin position="568"/>
        <end position="614"/>
    </location>
</feature>
<name>A0A699H6N7_TANCI</name>
<dbReference type="PROSITE" id="PS50158">
    <property type="entry name" value="ZF_CCHC"/>
    <property type="match status" value="1"/>
</dbReference>
<dbReference type="Gene3D" id="2.40.50.140">
    <property type="entry name" value="Nucleic acid-binding proteins"/>
    <property type="match status" value="1"/>
</dbReference>
<dbReference type="GO" id="GO:0003676">
    <property type="term" value="F:nucleic acid binding"/>
    <property type="evidence" value="ECO:0007669"/>
    <property type="project" value="InterPro"/>
</dbReference>
<feature type="compositionally biased region" description="Polar residues" evidence="2">
    <location>
        <begin position="581"/>
        <end position="594"/>
    </location>
</feature>
<dbReference type="Pfam" id="PF14223">
    <property type="entry name" value="Retrotran_gag_2"/>
    <property type="match status" value="1"/>
</dbReference>
<dbReference type="InterPro" id="IPR001878">
    <property type="entry name" value="Znf_CCHC"/>
</dbReference>
<dbReference type="GO" id="GO:0008270">
    <property type="term" value="F:zinc ion binding"/>
    <property type="evidence" value="ECO:0007669"/>
    <property type="project" value="UniProtKB-KW"/>
</dbReference>
<dbReference type="EMBL" id="BKCJ010106871">
    <property type="protein sequence ID" value="GEX41294.1"/>
    <property type="molecule type" value="Genomic_DNA"/>
</dbReference>
<evidence type="ECO:0000256" key="1">
    <source>
        <dbReference type="PROSITE-ProRule" id="PRU00047"/>
    </source>
</evidence>
<feature type="domain" description="CCHC-type" evidence="3">
    <location>
        <begin position="210"/>
        <end position="225"/>
    </location>
</feature>
<evidence type="ECO:0000313" key="4">
    <source>
        <dbReference type="EMBL" id="GEX41294.1"/>
    </source>
</evidence>
<reference evidence="4" key="1">
    <citation type="journal article" date="2019" name="Sci. Rep.">
        <title>Draft genome of Tanacetum cinerariifolium, the natural source of mosquito coil.</title>
        <authorList>
            <person name="Yamashiro T."/>
            <person name="Shiraishi A."/>
            <person name="Satake H."/>
            <person name="Nakayama K."/>
        </authorList>
    </citation>
    <scope>NUCLEOTIDE SEQUENCE</scope>
</reference>
<sequence length="745" mass="84474">SRFREYRLKRVSAISGFGTTCLVVRSTRVFSLKVSIIAVLRQGVEMLYGSWNFELSRLSTLVKESSRVVGLFWLLKIDIWCYSGFLLSRSINEEEEYQLMEELPATTIVAYDNVIWKKAYSTLILCLGKNQSEHIDEFHKLVGDLAVIDTTISDEDQTLLLLTSLPSSYDNFMDTLLYGRDTLKLEDKDMEQGTYSAWSKSQRRSSRIGCYICQSEEHLKRDCPKYNHKKSQGYVRIEDHVSGSRADGYNSNKVYYADKLICRVTCSGIEIKCTLWGNYAQQFNDFLNSYDDNGRIVLVLQFAMMKFWDGCLLINHLSNRKTLPRKYLLLPKTLQRIFVNKHPIRNIVELLDMEQDETGTTSLSLFNDEVQAMVGRSAYQLCENYAKDNKATSNTVPAITSLDLESQTDKNTTPNEKQKTNKRPAEGEPGSESSTGKKKSVEIKVEKMLEHTTMDENDPSNARKRKKELMSNRKGTSSKVKRSNPSVSSDAFLTGRVSQMQQQDTNVVTTLLPFGLNRSLTLGNSIVSQRPVLSNTTTNANRTQRFPNSTKSVATQVLQTPAFYNTITSPISSQTTPNSPDSVATRGQQVTPVASTRKRQSPLNDVSKGAQKTTSTFVTPTIRPFSTQTSTYEVGESSRRTKRSKRPALQNRTPIRFNLDEDGNVTKVYDKYYVISEEYYHHGDPTFECKECHSLLWEAEAKRGNPNPVNKAYSICCKKRKVMLEKPPATPKPLLDLFLNDDGKS</sequence>
<keyword evidence="1" id="KW-0479">Metal-binding</keyword>
<feature type="compositionally biased region" description="Low complexity" evidence="2">
    <location>
        <begin position="568"/>
        <end position="580"/>
    </location>
</feature>